<dbReference type="PANTHER" id="PTHR36790:SF1">
    <property type="entry name" value="MYELIN TRANSCRIPTION FACTOR"/>
    <property type="match status" value="1"/>
</dbReference>
<accession>A0A328E6C4</accession>
<evidence type="ECO:0000256" key="1">
    <source>
        <dbReference type="SAM" id="MobiDB-lite"/>
    </source>
</evidence>
<feature type="region of interest" description="Disordered" evidence="1">
    <location>
        <begin position="184"/>
        <end position="214"/>
    </location>
</feature>
<evidence type="ECO:0000313" key="3">
    <source>
        <dbReference type="Proteomes" id="UP000249390"/>
    </source>
</evidence>
<organism evidence="2 3">
    <name type="scientific">Cuscuta australis</name>
    <dbReference type="NCBI Taxonomy" id="267555"/>
    <lineage>
        <taxon>Eukaryota</taxon>
        <taxon>Viridiplantae</taxon>
        <taxon>Streptophyta</taxon>
        <taxon>Embryophyta</taxon>
        <taxon>Tracheophyta</taxon>
        <taxon>Spermatophyta</taxon>
        <taxon>Magnoliopsida</taxon>
        <taxon>eudicotyledons</taxon>
        <taxon>Gunneridae</taxon>
        <taxon>Pentapetalae</taxon>
        <taxon>asterids</taxon>
        <taxon>lamiids</taxon>
        <taxon>Solanales</taxon>
        <taxon>Convolvulaceae</taxon>
        <taxon>Cuscuteae</taxon>
        <taxon>Cuscuta</taxon>
        <taxon>Cuscuta subgen. Grammica</taxon>
        <taxon>Cuscuta sect. Cleistogrammica</taxon>
    </lineage>
</organism>
<keyword evidence="3" id="KW-1185">Reference proteome</keyword>
<comment type="caution">
    <text evidence="2">The sequence shown here is derived from an EMBL/GenBank/DDBJ whole genome shotgun (WGS) entry which is preliminary data.</text>
</comment>
<evidence type="ECO:0008006" key="4">
    <source>
        <dbReference type="Google" id="ProtNLM"/>
    </source>
</evidence>
<dbReference type="AlphaFoldDB" id="A0A328E6C4"/>
<gene>
    <name evidence="2" type="ORF">DM860_016511</name>
</gene>
<reference evidence="2 3" key="1">
    <citation type="submission" date="2018-06" db="EMBL/GenBank/DDBJ databases">
        <title>The Genome of Cuscuta australis (Dodder) Provides Insight into the Evolution of Plant Parasitism.</title>
        <authorList>
            <person name="Liu H."/>
        </authorList>
    </citation>
    <scope>NUCLEOTIDE SEQUENCE [LARGE SCALE GENOMIC DNA]</scope>
    <source>
        <strain evidence="3">cv. Yunnan</strain>
        <tissue evidence="2">Vines</tissue>
    </source>
</reference>
<protein>
    <recommendedName>
        <fullName evidence="4">High mobility group B protein 6</fullName>
    </recommendedName>
</protein>
<name>A0A328E6C4_9ASTE</name>
<dbReference type="Proteomes" id="UP000249390">
    <property type="component" value="Unassembled WGS sequence"/>
</dbReference>
<feature type="region of interest" description="Disordered" evidence="1">
    <location>
        <begin position="1"/>
        <end position="80"/>
    </location>
</feature>
<sequence>MLAQSPVAANSIQRPKPAAGRKPLQPTNSPANRPPVKAIKPKLKPDPIETLPTQSSNKENVHPLHAPPAGKTGKPPGEVELRDSSLADELGAIREKLERLRIDKQMTEKMLRERDEAMDLRMKELMNRGEIQKELELEVDRLFRLNELRISCTKVLPIRSLRDRENEKKEKEDQIKIWYQEAAETEDEERLQGRIAPSSPSSDLDSENRKEEDG</sequence>
<dbReference type="PANTHER" id="PTHR36790">
    <property type="entry name" value="MYELIN TRANSCRIPTION FACTOR"/>
    <property type="match status" value="1"/>
</dbReference>
<proteinExistence type="predicted"/>
<feature type="compositionally biased region" description="Low complexity" evidence="1">
    <location>
        <begin position="67"/>
        <end position="76"/>
    </location>
</feature>
<dbReference type="EMBL" id="NQVE01000043">
    <property type="protein sequence ID" value="RAL52013.1"/>
    <property type="molecule type" value="Genomic_DNA"/>
</dbReference>
<evidence type="ECO:0000313" key="2">
    <source>
        <dbReference type="EMBL" id="RAL52013.1"/>
    </source>
</evidence>